<dbReference type="PANTHER" id="PTHR35309:SF4">
    <property type="entry name" value="TOCOPHEROL CYCLASE"/>
    <property type="match status" value="1"/>
</dbReference>
<name>A0A376H4U1_ENTGA</name>
<dbReference type="Pfam" id="PF14249">
    <property type="entry name" value="Tocopherol_cycl"/>
    <property type="match status" value="1"/>
</dbReference>
<reference evidence="1 2" key="1">
    <citation type="submission" date="2018-06" db="EMBL/GenBank/DDBJ databases">
        <authorList>
            <consortium name="Pathogen Informatics"/>
            <person name="Doyle S."/>
        </authorList>
    </citation>
    <scope>NUCLEOTIDE SEQUENCE [LARGE SCALE GENOMIC DNA]</scope>
    <source>
        <strain evidence="1 2">NCTC12360</strain>
    </source>
</reference>
<dbReference type="RefSeq" id="WP_060814481.1">
    <property type="nucleotide sequence ID" value="NZ_JBHULA010000047.1"/>
</dbReference>
<organism evidence="1 2">
    <name type="scientific">Enterococcus gallinarum</name>
    <dbReference type="NCBI Taxonomy" id="1353"/>
    <lineage>
        <taxon>Bacteria</taxon>
        <taxon>Bacillati</taxon>
        <taxon>Bacillota</taxon>
        <taxon>Bacilli</taxon>
        <taxon>Lactobacillales</taxon>
        <taxon>Enterococcaceae</taxon>
        <taxon>Enterococcus</taxon>
    </lineage>
</organism>
<proteinExistence type="predicted"/>
<dbReference type="Proteomes" id="UP000254807">
    <property type="component" value="Unassembled WGS sequence"/>
</dbReference>
<dbReference type="InterPro" id="IPR025893">
    <property type="entry name" value="Tocopherol_cyclase"/>
</dbReference>
<dbReference type="EMBL" id="UFYW01000001">
    <property type="protein sequence ID" value="STD84952.1"/>
    <property type="molecule type" value="Genomic_DNA"/>
</dbReference>
<evidence type="ECO:0008006" key="3">
    <source>
        <dbReference type="Google" id="ProtNLM"/>
    </source>
</evidence>
<dbReference type="OrthoDB" id="9772627at2"/>
<sequence>MAITTDLFFHGNTKKAAFFEGWYFKHQIGDAVYAFIPGLSIESDGRKQPFIQVISHEGSHYFPFSEAEFSAAEDQLSIKIGENHFSEQGISLSLESTELSVKGTLTYGAFHPISRSRYAPSIMGPFSYLSFMECYHGILSMAHRLSGTLKWKDQTLDFSEGIGYLEKDWGTSFPAAYLWAQCNQFEAPDVRFFFSAADIPFLGTAFLGIISVLQIGDKEYRLATYYGARLDSVTRKQGRLVIIVRQKGLELTIEVAEKEGHSLMAPTDGVMNRIIRESASTEILLTLIENGQTIFRQTGFSAGFEESGIVRGYTY</sequence>
<dbReference type="SUPFAM" id="SSF159245">
    <property type="entry name" value="AttH-like"/>
    <property type="match status" value="1"/>
</dbReference>
<dbReference type="AlphaFoldDB" id="A0A376H4U1"/>
<gene>
    <name evidence="1" type="ORF">NCTC12360_03501</name>
</gene>
<protein>
    <recommendedName>
        <fullName evidence="3">Tocopherol cyclase</fullName>
    </recommendedName>
</protein>
<accession>A0A376H4U1</accession>
<evidence type="ECO:0000313" key="1">
    <source>
        <dbReference type="EMBL" id="STD84952.1"/>
    </source>
</evidence>
<dbReference type="GO" id="GO:0009976">
    <property type="term" value="F:tocopherol cyclase activity"/>
    <property type="evidence" value="ECO:0007669"/>
    <property type="project" value="InterPro"/>
</dbReference>
<evidence type="ECO:0000313" key="2">
    <source>
        <dbReference type="Proteomes" id="UP000254807"/>
    </source>
</evidence>
<keyword evidence="2" id="KW-1185">Reference proteome</keyword>
<dbReference type="PANTHER" id="PTHR35309">
    <property type="match status" value="1"/>
</dbReference>